<dbReference type="AlphaFoldDB" id="A0A6A4H1B2"/>
<keyword evidence="1" id="KW-0732">Signal</keyword>
<feature type="chain" id="PRO_5025520945" evidence="1">
    <location>
        <begin position="23"/>
        <end position="177"/>
    </location>
</feature>
<reference evidence="2" key="1">
    <citation type="journal article" date="2019" name="Environ. Microbiol.">
        <title>Fungal ecological strategies reflected in gene transcription - a case study of two litter decomposers.</title>
        <authorList>
            <person name="Barbi F."/>
            <person name="Kohler A."/>
            <person name="Barry K."/>
            <person name="Baskaran P."/>
            <person name="Daum C."/>
            <person name="Fauchery L."/>
            <person name="Ihrmark K."/>
            <person name="Kuo A."/>
            <person name="LaButti K."/>
            <person name="Lipzen A."/>
            <person name="Morin E."/>
            <person name="Grigoriev I.V."/>
            <person name="Henrissat B."/>
            <person name="Lindahl B."/>
            <person name="Martin F."/>
        </authorList>
    </citation>
    <scope>NUCLEOTIDE SEQUENCE</scope>
    <source>
        <strain evidence="2">JB14</strain>
    </source>
</reference>
<protein>
    <submittedName>
        <fullName evidence="2">Uncharacterized protein</fullName>
    </submittedName>
</protein>
<dbReference type="OrthoDB" id="3067665at2759"/>
<evidence type="ECO:0000313" key="2">
    <source>
        <dbReference type="EMBL" id="KAE9391821.1"/>
    </source>
</evidence>
<sequence length="177" mass="19728">MRVLSTTILASILVALAVEIHAAPATKREINLLVEKLVTIDPSCKGKIEETLADAYTIAQVAPRKFTNYFLPGDHIIEFDKTKTFPIDPRHVLNTEMAPNMFRSILSGGANGRKFTAKCPTLSKSPQCWTALTQTTFLAQVDEPTIFFCPRFFTTPETKAHLSDKEFTNGWLPIGRD</sequence>
<dbReference type="EMBL" id="ML769612">
    <property type="protein sequence ID" value="KAE9391821.1"/>
    <property type="molecule type" value="Genomic_DNA"/>
</dbReference>
<name>A0A6A4H1B2_9AGAR</name>
<evidence type="ECO:0000256" key="1">
    <source>
        <dbReference type="SAM" id="SignalP"/>
    </source>
</evidence>
<gene>
    <name evidence="2" type="ORF">BT96DRAFT_1000957</name>
</gene>
<organism evidence="2 3">
    <name type="scientific">Gymnopus androsaceus JB14</name>
    <dbReference type="NCBI Taxonomy" id="1447944"/>
    <lineage>
        <taxon>Eukaryota</taxon>
        <taxon>Fungi</taxon>
        <taxon>Dikarya</taxon>
        <taxon>Basidiomycota</taxon>
        <taxon>Agaricomycotina</taxon>
        <taxon>Agaricomycetes</taxon>
        <taxon>Agaricomycetidae</taxon>
        <taxon>Agaricales</taxon>
        <taxon>Marasmiineae</taxon>
        <taxon>Omphalotaceae</taxon>
        <taxon>Gymnopus</taxon>
    </lineage>
</organism>
<accession>A0A6A4H1B2</accession>
<dbReference type="Proteomes" id="UP000799118">
    <property type="component" value="Unassembled WGS sequence"/>
</dbReference>
<evidence type="ECO:0000313" key="3">
    <source>
        <dbReference type="Proteomes" id="UP000799118"/>
    </source>
</evidence>
<keyword evidence="3" id="KW-1185">Reference proteome</keyword>
<feature type="signal peptide" evidence="1">
    <location>
        <begin position="1"/>
        <end position="22"/>
    </location>
</feature>
<proteinExistence type="predicted"/>